<evidence type="ECO:0000313" key="1">
    <source>
        <dbReference type="EMBL" id="VDM64897.1"/>
    </source>
</evidence>
<accession>A0A0R3Q2L3</accession>
<reference evidence="3" key="1">
    <citation type="submission" date="2017-02" db="UniProtKB">
        <authorList>
            <consortium name="WormBaseParasite"/>
        </authorList>
    </citation>
    <scope>IDENTIFICATION</scope>
</reference>
<evidence type="ECO:0000313" key="2">
    <source>
        <dbReference type="Proteomes" id="UP000267027"/>
    </source>
</evidence>
<sequence>MGRPVDARRPQRHLCFDHMFSASPPAVHGHLMATFVLNSPTRFAQGLKLFQGLLTEKRIDTPLSCLKHLRSVDDLPSNIAMASPPSNAPFRAFLCRLSDHFIVRHLDDRQAVNPIK</sequence>
<dbReference type="AlphaFoldDB" id="A0A0R3Q2L3"/>
<organism evidence="3">
    <name type="scientific">Angiostrongylus costaricensis</name>
    <name type="common">Nematode worm</name>
    <dbReference type="NCBI Taxonomy" id="334426"/>
    <lineage>
        <taxon>Eukaryota</taxon>
        <taxon>Metazoa</taxon>
        <taxon>Ecdysozoa</taxon>
        <taxon>Nematoda</taxon>
        <taxon>Chromadorea</taxon>
        <taxon>Rhabditida</taxon>
        <taxon>Rhabditina</taxon>
        <taxon>Rhabditomorpha</taxon>
        <taxon>Strongyloidea</taxon>
        <taxon>Metastrongylidae</taxon>
        <taxon>Angiostrongylus</taxon>
    </lineage>
</organism>
<dbReference type="Proteomes" id="UP000267027">
    <property type="component" value="Unassembled WGS sequence"/>
</dbReference>
<dbReference type="EMBL" id="UYYA01005806">
    <property type="protein sequence ID" value="VDM64897.1"/>
    <property type="molecule type" value="Genomic_DNA"/>
</dbReference>
<keyword evidence="2" id="KW-1185">Reference proteome</keyword>
<dbReference type="WBParaSite" id="ACOC_0001331101-mRNA-1">
    <property type="protein sequence ID" value="ACOC_0001331101-mRNA-1"/>
    <property type="gene ID" value="ACOC_0001331101"/>
</dbReference>
<reference evidence="1 2" key="2">
    <citation type="submission" date="2018-11" db="EMBL/GenBank/DDBJ databases">
        <authorList>
            <consortium name="Pathogen Informatics"/>
        </authorList>
    </citation>
    <scope>NUCLEOTIDE SEQUENCE [LARGE SCALE GENOMIC DNA]</scope>
    <source>
        <strain evidence="1 2">Costa Rica</strain>
    </source>
</reference>
<name>A0A0R3Q2L3_ANGCS</name>
<proteinExistence type="predicted"/>
<gene>
    <name evidence="1" type="ORF">ACOC_LOCUS13312</name>
</gene>
<protein>
    <submittedName>
        <fullName evidence="1 3">Uncharacterized protein</fullName>
    </submittedName>
</protein>
<evidence type="ECO:0000313" key="3">
    <source>
        <dbReference type="WBParaSite" id="ACOC_0001331101-mRNA-1"/>
    </source>
</evidence>